<dbReference type="GO" id="GO:0012505">
    <property type="term" value="C:endomembrane system"/>
    <property type="evidence" value="ECO:0007669"/>
    <property type="project" value="UniProtKB-SubCell"/>
</dbReference>
<name>A0A225SR32_9BURK</name>
<dbReference type="Gene3D" id="1.20.1530.20">
    <property type="match status" value="1"/>
</dbReference>
<evidence type="ECO:0000256" key="8">
    <source>
        <dbReference type="ARBA" id="ARBA00023065"/>
    </source>
</evidence>
<feature type="transmembrane region" description="Helical" evidence="10">
    <location>
        <begin position="298"/>
        <end position="318"/>
    </location>
</feature>
<dbReference type="GO" id="GO:0015297">
    <property type="term" value="F:antiporter activity"/>
    <property type="evidence" value="ECO:0007669"/>
    <property type="project" value="UniProtKB-KW"/>
</dbReference>
<feature type="domain" description="RCK N-terminal" evidence="11">
    <location>
        <begin position="414"/>
        <end position="531"/>
    </location>
</feature>
<evidence type="ECO:0000256" key="1">
    <source>
        <dbReference type="ARBA" id="ARBA00004127"/>
    </source>
</evidence>
<dbReference type="Pfam" id="PF00999">
    <property type="entry name" value="Na_H_Exchanger"/>
    <property type="match status" value="1"/>
</dbReference>
<dbReference type="AlphaFoldDB" id="A0A225SR32"/>
<keyword evidence="14" id="KW-1185">Reference proteome</keyword>
<reference evidence="13 14" key="1">
    <citation type="journal article" date="2010" name="Int. J. Syst. Evol. Microbiol.">
        <title>Reclassification of Herbaspirillum putei as a later heterotypic synonym of Herbaspirillum huttiense, with the description of H. huttiense subsp. huttiense subsp. nov. and H. huttiense subsp. putei subsp. nov., comb. nov., and description of Herbaspirillum aquaticum sp. nov.</title>
        <authorList>
            <person name="Dobritsa A.P."/>
            <person name="Reddy M.C."/>
            <person name="Samadpour M."/>
        </authorList>
    </citation>
    <scope>NUCLEOTIDE SEQUENCE [LARGE SCALE GENOMIC DNA]</scope>
    <source>
        <strain evidence="13 14">IEH 4430</strain>
    </source>
</reference>
<evidence type="ECO:0000313" key="14">
    <source>
        <dbReference type="Proteomes" id="UP000214747"/>
    </source>
</evidence>
<accession>A0A225SR32</accession>
<evidence type="ECO:0000313" key="13">
    <source>
        <dbReference type="EMBL" id="OWY33517.1"/>
    </source>
</evidence>
<feature type="transmembrane region" description="Helical" evidence="10">
    <location>
        <begin position="361"/>
        <end position="382"/>
    </location>
</feature>
<dbReference type="PROSITE" id="PS51202">
    <property type="entry name" value="RCK_C"/>
    <property type="match status" value="1"/>
</dbReference>
<dbReference type="RefSeq" id="WP_088756097.1">
    <property type="nucleotide sequence ID" value="NZ_NJGV01000017.1"/>
</dbReference>
<feature type="transmembrane region" description="Helical" evidence="10">
    <location>
        <begin position="6"/>
        <end position="24"/>
    </location>
</feature>
<feature type="transmembrane region" description="Helical" evidence="10">
    <location>
        <begin position="273"/>
        <end position="292"/>
    </location>
</feature>
<sequence>MFSGLELTLFLLAAAVLGVVAFRMMQLPPMLGYLVVGIIIGPHGLAFAEDNETTHALAEFGVVFLMFSIGLEFSLSKLSAMRHIVFGLGVAQVAATIATTMLVAWGAAMVLPQFVNVTWQAAFALGGALTMSSTAIVSKLLTERLELETEHGRRILGVLLFQDLALVPLLIVVPALANPSGNIMVTLGWAVGKALVVLALLLFFGSKLMRGWFRIVVKRRSQELFMLNLLLITLGAAWITEKAGLSLALGAFIAGMLISETEFKHQVEEDIKSFRDVLLGLFFITIGMLLNVRTLVDHWFLVLLLLTGPVLLKFALIAGLARLFGSTTGVALRVGLGLAQAGEFGFVLLSQAGGLKLVDPMLIQVILAAMVLSMLATPFILAKSDAIVMKLSANEWMLQSLALTQLATRTMGVQKHVIIAGFGRSGQSLARLLEEEGIAYHALEMDPELVQDARNGGASVSYGDAARRESLVAAGIHRAAALVVTYASTPSALKVLHHAHELEPELPVIVRSHDDADLEKLLAAGATEVVPEALEGSLMLASHALVMLGVPLRRVVHRVQDARDERYASLRGYFHGMSDAEADGVGMNVRLQSVTLIGGASAVGHTLAEIDLPTQCGAEVTMLRRGKQRLESAQDTVLMTGDIVVLRGSSESILRAEKRLLSK</sequence>
<dbReference type="SUPFAM" id="SSF116726">
    <property type="entry name" value="TrkA C-terminal domain-like"/>
    <property type="match status" value="1"/>
</dbReference>
<dbReference type="GO" id="GO:0008324">
    <property type="term" value="F:monoatomic cation transmembrane transporter activity"/>
    <property type="evidence" value="ECO:0007669"/>
    <property type="project" value="InterPro"/>
</dbReference>
<keyword evidence="4" id="KW-0633">Potassium transport</keyword>
<dbReference type="GO" id="GO:0006813">
    <property type="term" value="P:potassium ion transport"/>
    <property type="evidence" value="ECO:0007669"/>
    <property type="project" value="UniProtKB-KW"/>
</dbReference>
<comment type="caution">
    <text evidence="13">The sequence shown here is derived from an EMBL/GenBank/DDBJ whole genome shotgun (WGS) entry which is preliminary data.</text>
</comment>
<dbReference type="Pfam" id="PF02080">
    <property type="entry name" value="TrkA_C"/>
    <property type="match status" value="1"/>
</dbReference>
<dbReference type="EMBL" id="NJGV01000017">
    <property type="protein sequence ID" value="OWY33517.1"/>
    <property type="molecule type" value="Genomic_DNA"/>
</dbReference>
<dbReference type="Gene3D" id="3.40.50.720">
    <property type="entry name" value="NAD(P)-binding Rossmann-like Domain"/>
    <property type="match status" value="1"/>
</dbReference>
<evidence type="ECO:0000259" key="11">
    <source>
        <dbReference type="PROSITE" id="PS51201"/>
    </source>
</evidence>
<evidence type="ECO:0000259" key="12">
    <source>
        <dbReference type="PROSITE" id="PS51202"/>
    </source>
</evidence>
<feature type="transmembrane region" description="Helical" evidence="10">
    <location>
        <begin position="183"/>
        <end position="204"/>
    </location>
</feature>
<dbReference type="PROSITE" id="PS51201">
    <property type="entry name" value="RCK_N"/>
    <property type="match status" value="1"/>
</dbReference>
<evidence type="ECO:0000256" key="7">
    <source>
        <dbReference type="ARBA" id="ARBA00022989"/>
    </source>
</evidence>
<organism evidence="13 14">
    <name type="scientific">Herbaspirillum aquaticum</name>
    <dbReference type="NCBI Taxonomy" id="568783"/>
    <lineage>
        <taxon>Bacteria</taxon>
        <taxon>Pseudomonadati</taxon>
        <taxon>Pseudomonadota</taxon>
        <taxon>Betaproteobacteria</taxon>
        <taxon>Burkholderiales</taxon>
        <taxon>Oxalobacteraceae</taxon>
        <taxon>Herbaspirillum</taxon>
    </lineage>
</organism>
<dbReference type="FunFam" id="3.40.50.720:FF:000036">
    <property type="entry name" value="Glutathione-regulated potassium-efflux system protein KefB"/>
    <property type="match status" value="1"/>
</dbReference>
<keyword evidence="2" id="KW-0813">Transport</keyword>
<evidence type="ECO:0000256" key="5">
    <source>
        <dbReference type="ARBA" id="ARBA00022692"/>
    </source>
</evidence>
<keyword evidence="5 10" id="KW-0812">Transmembrane</keyword>
<evidence type="ECO:0000256" key="6">
    <source>
        <dbReference type="ARBA" id="ARBA00022958"/>
    </source>
</evidence>
<dbReference type="PANTHER" id="PTHR46157">
    <property type="entry name" value="K(+) EFFLUX ANTIPORTER 3, CHLOROPLASTIC"/>
    <property type="match status" value="1"/>
</dbReference>
<feature type="transmembrane region" description="Helical" evidence="10">
    <location>
        <begin position="54"/>
        <end position="73"/>
    </location>
</feature>
<dbReference type="Proteomes" id="UP000214747">
    <property type="component" value="Unassembled WGS sequence"/>
</dbReference>
<evidence type="ECO:0000256" key="2">
    <source>
        <dbReference type="ARBA" id="ARBA00022448"/>
    </source>
</evidence>
<feature type="transmembrane region" description="Helical" evidence="10">
    <location>
        <begin position="85"/>
        <end position="107"/>
    </location>
</feature>
<gene>
    <name evidence="13" type="ORF">CEJ45_16210</name>
</gene>
<feature type="transmembrane region" description="Helical" evidence="10">
    <location>
        <begin position="31"/>
        <end position="48"/>
    </location>
</feature>
<evidence type="ECO:0000256" key="10">
    <source>
        <dbReference type="SAM" id="Phobius"/>
    </source>
</evidence>
<feature type="transmembrane region" description="Helical" evidence="10">
    <location>
        <begin position="224"/>
        <end position="239"/>
    </location>
</feature>
<keyword evidence="8" id="KW-0406">Ion transport</keyword>
<evidence type="ECO:0000256" key="4">
    <source>
        <dbReference type="ARBA" id="ARBA00022538"/>
    </source>
</evidence>
<dbReference type="InterPro" id="IPR006037">
    <property type="entry name" value="RCK_C"/>
</dbReference>
<protein>
    <submittedName>
        <fullName evidence="13">Potassium transporter</fullName>
    </submittedName>
</protein>
<keyword evidence="7 10" id="KW-1133">Transmembrane helix</keyword>
<feature type="domain" description="RCK C-terminal" evidence="12">
    <location>
        <begin position="578"/>
        <end position="662"/>
    </location>
</feature>
<dbReference type="SUPFAM" id="SSF51735">
    <property type="entry name" value="NAD(P)-binding Rossmann-fold domains"/>
    <property type="match status" value="1"/>
</dbReference>
<dbReference type="InterPro" id="IPR003148">
    <property type="entry name" value="RCK_N"/>
</dbReference>
<dbReference type="Pfam" id="PF02254">
    <property type="entry name" value="TrkA_N"/>
    <property type="match status" value="1"/>
</dbReference>
<dbReference type="InterPro" id="IPR036291">
    <property type="entry name" value="NAD(P)-bd_dom_sf"/>
</dbReference>
<keyword evidence="9 10" id="KW-0472">Membrane</keyword>
<dbReference type="Gene3D" id="3.30.70.1450">
    <property type="entry name" value="Regulator of K+ conductance, C-terminal domain"/>
    <property type="match status" value="1"/>
</dbReference>
<dbReference type="InterPro" id="IPR036721">
    <property type="entry name" value="RCK_C_sf"/>
</dbReference>
<feature type="transmembrane region" description="Helical" evidence="10">
    <location>
        <begin position="154"/>
        <end position="177"/>
    </location>
</feature>
<keyword evidence="6" id="KW-0630">Potassium</keyword>
<dbReference type="InterPro" id="IPR038770">
    <property type="entry name" value="Na+/solute_symporter_sf"/>
</dbReference>
<comment type="subcellular location">
    <subcellularLocation>
        <location evidence="1">Endomembrane system</location>
        <topology evidence="1">Multi-pass membrane protein</topology>
    </subcellularLocation>
</comment>
<dbReference type="InterPro" id="IPR006153">
    <property type="entry name" value="Cation/H_exchanger_TM"/>
</dbReference>
<feature type="transmembrane region" description="Helical" evidence="10">
    <location>
        <begin position="119"/>
        <end position="142"/>
    </location>
</feature>
<keyword evidence="3" id="KW-0050">Antiport</keyword>
<proteinExistence type="predicted"/>
<evidence type="ECO:0000256" key="3">
    <source>
        <dbReference type="ARBA" id="ARBA00022449"/>
    </source>
</evidence>
<dbReference type="GO" id="GO:1902600">
    <property type="term" value="P:proton transmembrane transport"/>
    <property type="evidence" value="ECO:0007669"/>
    <property type="project" value="InterPro"/>
</dbReference>
<dbReference type="GO" id="GO:0005886">
    <property type="term" value="C:plasma membrane"/>
    <property type="evidence" value="ECO:0007669"/>
    <property type="project" value="TreeGrafter"/>
</dbReference>
<evidence type="ECO:0000256" key="9">
    <source>
        <dbReference type="ARBA" id="ARBA00023136"/>
    </source>
</evidence>
<dbReference type="PANTHER" id="PTHR46157:SF4">
    <property type="entry name" value="K(+) EFFLUX ANTIPORTER 3, CHLOROPLASTIC"/>
    <property type="match status" value="1"/>
</dbReference>